<name>D7CW90_TRURR</name>
<dbReference type="OrthoDB" id="893422at2"/>
<dbReference type="AlphaFoldDB" id="D7CW90"/>
<sequence>MSRTADIRIAVTRSGDGDIGRIRWSATDAPVSGPQDAKAMFLALWDAEARTSLRIDLWTHDMTVDDMNDFVFQTLLTLGDTYHNATKDVELMAEIKTFARTFAEKAAKAAARARG</sequence>
<evidence type="ECO:0000313" key="1">
    <source>
        <dbReference type="EMBL" id="ADI16040.1"/>
    </source>
</evidence>
<proteinExistence type="predicted"/>
<protein>
    <recommendedName>
        <fullName evidence="3">Gliding motility-associated protein GldC</fullName>
    </recommendedName>
</protein>
<keyword evidence="2" id="KW-1185">Reference proteome</keyword>
<dbReference type="HOGENOM" id="CLU_170347_0_0_0"/>
<accession>D7CW90</accession>
<dbReference type="EMBL" id="CP002049">
    <property type="protein sequence ID" value="ADI16040.1"/>
    <property type="molecule type" value="Genomic_DNA"/>
</dbReference>
<reference evidence="2" key="1">
    <citation type="submission" date="2010-05" db="EMBL/GenBank/DDBJ databases">
        <title>The complete genome of Truepera radiovictris DSM 17093.</title>
        <authorList>
            <consortium name="US DOE Joint Genome Institute (JGI-PGF)"/>
            <person name="Lucas S."/>
            <person name="Copeland A."/>
            <person name="Lapidus A."/>
            <person name="Glavina del Rio T."/>
            <person name="Dalin E."/>
            <person name="Tice H."/>
            <person name="Bruce D."/>
            <person name="Goodwin L."/>
            <person name="Pitluck S."/>
            <person name="Kyrpides N."/>
            <person name="Mavromatis K."/>
            <person name="Ovchinnikova G."/>
            <person name="Munk A.C."/>
            <person name="Detter J.C."/>
            <person name="Han C."/>
            <person name="Tapia R."/>
            <person name="Land M."/>
            <person name="Hauser L."/>
            <person name="Markowitz V."/>
            <person name="Cheng J.-F."/>
            <person name="Hugenholtz P."/>
            <person name="Woyke T."/>
            <person name="Wu D."/>
            <person name="Tindall B."/>
            <person name="Pomrenke H.G."/>
            <person name="Brambilla E."/>
            <person name="Klenk H.-P."/>
            <person name="Eisen J.A."/>
        </authorList>
    </citation>
    <scope>NUCLEOTIDE SEQUENCE [LARGE SCALE GENOMIC DNA]</scope>
    <source>
        <strain evidence="2">DSM 17093 / CIP 108686 / LMG 22925 / RQ-24</strain>
    </source>
</reference>
<evidence type="ECO:0000313" key="2">
    <source>
        <dbReference type="Proteomes" id="UP000000379"/>
    </source>
</evidence>
<organism evidence="1 2">
    <name type="scientific">Truepera radiovictrix (strain DSM 17093 / CIP 108686 / LMG 22925 / RQ-24)</name>
    <dbReference type="NCBI Taxonomy" id="649638"/>
    <lineage>
        <taxon>Bacteria</taxon>
        <taxon>Thermotogati</taxon>
        <taxon>Deinococcota</taxon>
        <taxon>Deinococci</taxon>
        <taxon>Trueperales</taxon>
        <taxon>Trueperaceae</taxon>
        <taxon>Truepera</taxon>
    </lineage>
</organism>
<dbReference type="RefSeq" id="WP_013179399.1">
    <property type="nucleotide sequence ID" value="NC_014221.1"/>
</dbReference>
<evidence type="ECO:0008006" key="3">
    <source>
        <dbReference type="Google" id="ProtNLM"/>
    </source>
</evidence>
<reference evidence="1 2" key="2">
    <citation type="journal article" date="2011" name="Stand. Genomic Sci.">
        <title>Complete genome sequence of Truepera radiovictrix type strain (RQ-24).</title>
        <authorList>
            <person name="Ivanova N."/>
            <person name="Rohde C."/>
            <person name="Munk C."/>
            <person name="Nolan M."/>
            <person name="Lucas S."/>
            <person name="Del Rio T.G."/>
            <person name="Tice H."/>
            <person name="Deshpande S."/>
            <person name="Cheng J.F."/>
            <person name="Tapia R."/>
            <person name="Han C."/>
            <person name="Goodwin L."/>
            <person name="Pitluck S."/>
            <person name="Liolios K."/>
            <person name="Mavromatis K."/>
            <person name="Mikhailova N."/>
            <person name="Pati A."/>
            <person name="Chen A."/>
            <person name="Palaniappan K."/>
            <person name="Land M."/>
            <person name="Hauser L."/>
            <person name="Chang Y.J."/>
            <person name="Jeffries C.D."/>
            <person name="Brambilla E."/>
            <person name="Rohde M."/>
            <person name="Goker M."/>
            <person name="Tindall B.J."/>
            <person name="Woyke T."/>
            <person name="Bristow J."/>
            <person name="Eisen J.A."/>
            <person name="Markowitz V."/>
            <person name="Hugenholtz P."/>
            <person name="Kyrpides N.C."/>
            <person name="Klenk H.P."/>
            <person name="Lapidus A."/>
        </authorList>
    </citation>
    <scope>NUCLEOTIDE SEQUENCE [LARGE SCALE GENOMIC DNA]</scope>
    <source>
        <strain evidence="2">DSM 17093 / CIP 108686 / LMG 22925 / RQ-24</strain>
    </source>
</reference>
<gene>
    <name evidence="1" type="ordered locus">Trad_2946</name>
</gene>
<dbReference type="Pfam" id="PF19937">
    <property type="entry name" value="GldC-like"/>
    <property type="match status" value="1"/>
</dbReference>
<dbReference type="InterPro" id="IPR019854">
    <property type="entry name" value="Motility-assoc_prot_GldC"/>
</dbReference>
<dbReference type="eggNOG" id="ENOG503176X">
    <property type="taxonomic scope" value="Bacteria"/>
</dbReference>
<dbReference type="STRING" id="649638.Trad_2946"/>
<dbReference type="Proteomes" id="UP000000379">
    <property type="component" value="Chromosome"/>
</dbReference>
<dbReference type="KEGG" id="tra:Trad_2946"/>